<keyword evidence="2" id="KW-1185">Reference proteome</keyword>
<reference evidence="1" key="2">
    <citation type="submission" date="2023-05" db="EMBL/GenBank/DDBJ databases">
        <authorList>
            <person name="Schelkunov M.I."/>
        </authorList>
    </citation>
    <scope>NUCLEOTIDE SEQUENCE</scope>
    <source>
        <strain evidence="1">Hsosn_3</strain>
        <tissue evidence="1">Leaf</tissue>
    </source>
</reference>
<dbReference type="AlphaFoldDB" id="A0AAD8I3V4"/>
<dbReference type="Proteomes" id="UP001237642">
    <property type="component" value="Unassembled WGS sequence"/>
</dbReference>
<reference evidence="1" key="1">
    <citation type="submission" date="2023-02" db="EMBL/GenBank/DDBJ databases">
        <title>Genome of toxic invasive species Heracleum sosnowskyi carries increased number of genes despite the absence of recent whole-genome duplications.</title>
        <authorList>
            <person name="Schelkunov M."/>
            <person name="Shtratnikova V."/>
            <person name="Makarenko M."/>
            <person name="Klepikova A."/>
            <person name="Omelchenko D."/>
            <person name="Novikova G."/>
            <person name="Obukhova E."/>
            <person name="Bogdanov V."/>
            <person name="Penin A."/>
            <person name="Logacheva M."/>
        </authorList>
    </citation>
    <scope>NUCLEOTIDE SEQUENCE</scope>
    <source>
        <strain evidence="1">Hsosn_3</strain>
        <tissue evidence="1">Leaf</tissue>
    </source>
</reference>
<sequence length="191" mass="21623">MHGDEKKIEMMSGTRRKELGCACMLNTEPAYVNYDTHPTFRNVFEDLEKLLCMHALPANGPYTSTQVQAFEGLVIILQNFADNVDKEDNLSPLGRYTPMKFQSIGLSGKRATDANGSESMVDFVRIRKAQKRKITIASNHHNRDDKKGLDYMKVSHLVSDPPVAKAFAKEFHLQVLKINYMGPLLIALQYM</sequence>
<comment type="caution">
    <text evidence="1">The sequence shown here is derived from an EMBL/GenBank/DDBJ whole genome shotgun (WGS) entry which is preliminary data.</text>
</comment>
<name>A0AAD8I3V4_9APIA</name>
<evidence type="ECO:0000313" key="2">
    <source>
        <dbReference type="Proteomes" id="UP001237642"/>
    </source>
</evidence>
<organism evidence="1 2">
    <name type="scientific">Heracleum sosnowskyi</name>
    <dbReference type="NCBI Taxonomy" id="360622"/>
    <lineage>
        <taxon>Eukaryota</taxon>
        <taxon>Viridiplantae</taxon>
        <taxon>Streptophyta</taxon>
        <taxon>Embryophyta</taxon>
        <taxon>Tracheophyta</taxon>
        <taxon>Spermatophyta</taxon>
        <taxon>Magnoliopsida</taxon>
        <taxon>eudicotyledons</taxon>
        <taxon>Gunneridae</taxon>
        <taxon>Pentapetalae</taxon>
        <taxon>asterids</taxon>
        <taxon>campanulids</taxon>
        <taxon>Apiales</taxon>
        <taxon>Apiaceae</taxon>
        <taxon>Apioideae</taxon>
        <taxon>apioid superclade</taxon>
        <taxon>Tordylieae</taxon>
        <taxon>Tordyliinae</taxon>
        <taxon>Heracleum</taxon>
    </lineage>
</organism>
<dbReference type="EMBL" id="JAUIZM010000006">
    <property type="protein sequence ID" value="KAK1377562.1"/>
    <property type="molecule type" value="Genomic_DNA"/>
</dbReference>
<protein>
    <submittedName>
        <fullName evidence="1">ARF guanine-nucleotide exchange factor GNL2</fullName>
    </submittedName>
</protein>
<evidence type="ECO:0000313" key="1">
    <source>
        <dbReference type="EMBL" id="KAK1377562.1"/>
    </source>
</evidence>
<accession>A0AAD8I3V4</accession>
<gene>
    <name evidence="1" type="ORF">POM88_024306</name>
</gene>
<proteinExistence type="predicted"/>